<dbReference type="InterPro" id="IPR029044">
    <property type="entry name" value="Nucleotide-diphossugar_trans"/>
</dbReference>
<dbReference type="PANTHER" id="PTHR43685">
    <property type="entry name" value="GLYCOSYLTRANSFERASE"/>
    <property type="match status" value="1"/>
</dbReference>
<keyword evidence="3" id="KW-1185">Reference proteome</keyword>
<dbReference type="EMBL" id="CP124543">
    <property type="protein sequence ID" value="WGV27786.1"/>
    <property type="molecule type" value="Genomic_DNA"/>
</dbReference>
<keyword evidence="2" id="KW-0328">Glycosyltransferase</keyword>
<dbReference type="PANTHER" id="PTHR43685:SF11">
    <property type="entry name" value="GLYCOSYLTRANSFERASE TAGX-RELATED"/>
    <property type="match status" value="1"/>
</dbReference>
<dbReference type="KEGG" id="hbq:QI031_10000"/>
<dbReference type="SUPFAM" id="SSF53448">
    <property type="entry name" value="Nucleotide-diphospho-sugar transferases"/>
    <property type="match status" value="1"/>
</dbReference>
<sequence>MNPEVSIIIPAYNTEKYIAQAIESALGQTIKNIEVIVVDDASTDSTLEVIKSISDPRLKVLVNQPNQGVSHTRNCAIEEAKGKWIAVLDSDDWYAPERIEKFLQVAQTQSADIVIDDLYFIQDGEKSPWSTLLGESGEQINALKPINATYFVETDIYRKKGLHLGISKPLFKRDFLLKNNIQYDRRFQGVEDFHLMLQCLIKDAYLIFIPQAYYFYRTRPGSLVTQSKLKFMNQLSLATKDFLYKDVVKNNPQLVQALSQNIKVLEQNKVYYSVVEPLKQKNWLKASFQALRNPYFFIHLIGQIQPIFNRRFKYYFFKQKLV</sequence>
<keyword evidence="2" id="KW-0808">Transferase</keyword>
<dbReference type="Proteomes" id="UP001223520">
    <property type="component" value="Chromosome"/>
</dbReference>
<accession>A0AAJ6NWH9</accession>
<evidence type="ECO:0000259" key="1">
    <source>
        <dbReference type="Pfam" id="PF00535"/>
    </source>
</evidence>
<dbReference type="AlphaFoldDB" id="A0AAJ6NWH9"/>
<dbReference type="InterPro" id="IPR050834">
    <property type="entry name" value="Glycosyltransf_2"/>
</dbReference>
<dbReference type="EC" id="2.4.-.-" evidence="2"/>
<gene>
    <name evidence="2" type="ORF">QI031_10000</name>
</gene>
<dbReference type="CDD" id="cd00761">
    <property type="entry name" value="Glyco_tranf_GTA_type"/>
    <property type="match status" value="1"/>
</dbReference>
<dbReference type="Gene3D" id="3.90.550.10">
    <property type="entry name" value="Spore Coat Polysaccharide Biosynthesis Protein SpsA, Chain A"/>
    <property type="match status" value="1"/>
</dbReference>
<protein>
    <submittedName>
        <fullName evidence="2">Glycosyltransferase family 2 protein</fullName>
        <ecNumber evidence="2">2.4.-.-</ecNumber>
    </submittedName>
</protein>
<dbReference type="Pfam" id="PF00535">
    <property type="entry name" value="Glycos_transf_2"/>
    <property type="match status" value="1"/>
</dbReference>
<feature type="domain" description="Glycosyltransferase 2-like" evidence="1">
    <location>
        <begin position="6"/>
        <end position="133"/>
    </location>
</feature>
<dbReference type="GO" id="GO:0016757">
    <property type="term" value="F:glycosyltransferase activity"/>
    <property type="evidence" value="ECO:0007669"/>
    <property type="project" value="UniProtKB-KW"/>
</dbReference>
<organism evidence="2 3">
    <name type="scientific">Halotia branconii CENA392</name>
    <dbReference type="NCBI Taxonomy" id="1539056"/>
    <lineage>
        <taxon>Bacteria</taxon>
        <taxon>Bacillati</taxon>
        <taxon>Cyanobacteriota</taxon>
        <taxon>Cyanophyceae</taxon>
        <taxon>Nostocales</taxon>
        <taxon>Nodulariaceae</taxon>
        <taxon>Halotia</taxon>
    </lineage>
</organism>
<reference evidence="2 3" key="1">
    <citation type="journal article" date="2023" name="Limnol Oceanogr Lett">
        <title>Environmental adaptations by the intertidal Antarctic cyanobacterium Halotia branconii CENA392 as revealed using long-read genome sequencing.</title>
        <authorList>
            <person name="Dextro R.B."/>
            <person name="Delbaje E."/>
            <person name="Freitas P.N.N."/>
            <person name="Geraldes V."/>
            <person name="Pinto E."/>
            <person name="Long P.F."/>
            <person name="Fiore M.F."/>
        </authorList>
    </citation>
    <scope>NUCLEOTIDE SEQUENCE [LARGE SCALE GENOMIC DNA]</scope>
    <source>
        <strain evidence="2 3">CENA392</strain>
    </source>
</reference>
<name>A0AAJ6NWH9_9CYAN</name>
<dbReference type="RefSeq" id="WP_281485026.1">
    <property type="nucleotide sequence ID" value="NZ_CP124543.1"/>
</dbReference>
<evidence type="ECO:0000313" key="2">
    <source>
        <dbReference type="EMBL" id="WGV27786.1"/>
    </source>
</evidence>
<proteinExistence type="predicted"/>
<dbReference type="InterPro" id="IPR001173">
    <property type="entry name" value="Glyco_trans_2-like"/>
</dbReference>
<evidence type="ECO:0000313" key="3">
    <source>
        <dbReference type="Proteomes" id="UP001223520"/>
    </source>
</evidence>